<evidence type="ECO:0000313" key="2">
    <source>
        <dbReference type="EMBL" id="KIW67821.1"/>
    </source>
</evidence>
<proteinExistence type="predicted"/>
<dbReference type="Proteomes" id="UP000054266">
    <property type="component" value="Unassembled WGS sequence"/>
</dbReference>
<dbReference type="SUPFAM" id="SSF55729">
    <property type="entry name" value="Acyl-CoA N-acyltransferases (Nat)"/>
    <property type="match status" value="1"/>
</dbReference>
<dbReference type="HOGENOM" id="CLU_073647_1_0_1"/>
<name>A0A0D2CRP2_9EURO</name>
<feature type="domain" description="N-acetyltransferase" evidence="1">
    <location>
        <begin position="65"/>
        <end position="251"/>
    </location>
</feature>
<sequence>MMATMPDALDFHLPVPHPTLKIALTAPRESDADAAIDGLNHPKVYFNLDGPPYPYTENDWAEWYAPVASASSDNLAELKAIREQTPSVSASEDWSKKRWLGQRPWTSTIQDVVDGSFIGNIRVQRETFNYILDAEERQRRKAENDEFKPGDPRIIWVIGFWLVPEYHGRGIMPAVLRTLMAELIIPYMNAHTVHGGYFENNLASRRVFEKNGFSFQTLVPDAVPINPAKLNGVEGKKVGVGLMKWERKPAT</sequence>
<dbReference type="AlphaFoldDB" id="A0A0D2CRP2"/>
<dbReference type="InterPro" id="IPR000182">
    <property type="entry name" value="GNAT_dom"/>
</dbReference>
<dbReference type="STRING" id="5601.A0A0D2CRP2"/>
<dbReference type="GO" id="GO:0016747">
    <property type="term" value="F:acyltransferase activity, transferring groups other than amino-acyl groups"/>
    <property type="evidence" value="ECO:0007669"/>
    <property type="project" value="InterPro"/>
</dbReference>
<accession>A0A0D2CRP2</accession>
<dbReference type="PROSITE" id="PS51186">
    <property type="entry name" value="GNAT"/>
    <property type="match status" value="1"/>
</dbReference>
<dbReference type="EMBL" id="KN846959">
    <property type="protein sequence ID" value="KIW67821.1"/>
    <property type="molecule type" value="Genomic_DNA"/>
</dbReference>
<keyword evidence="3" id="KW-1185">Reference proteome</keyword>
<evidence type="ECO:0000259" key="1">
    <source>
        <dbReference type="PROSITE" id="PS51186"/>
    </source>
</evidence>
<dbReference type="Gene3D" id="3.40.630.30">
    <property type="match status" value="1"/>
</dbReference>
<gene>
    <name evidence="2" type="ORF">PV04_07047</name>
</gene>
<dbReference type="InterPro" id="IPR016181">
    <property type="entry name" value="Acyl_CoA_acyltransferase"/>
</dbReference>
<reference evidence="2 3" key="1">
    <citation type="submission" date="2015-01" db="EMBL/GenBank/DDBJ databases">
        <title>The Genome Sequence of Capronia semiimmersa CBS27337.</title>
        <authorList>
            <consortium name="The Broad Institute Genomics Platform"/>
            <person name="Cuomo C."/>
            <person name="de Hoog S."/>
            <person name="Gorbushina A."/>
            <person name="Stielow B."/>
            <person name="Teixiera M."/>
            <person name="Abouelleil A."/>
            <person name="Chapman S.B."/>
            <person name="Priest M."/>
            <person name="Young S.K."/>
            <person name="Wortman J."/>
            <person name="Nusbaum C."/>
            <person name="Birren B."/>
        </authorList>
    </citation>
    <scope>NUCLEOTIDE SEQUENCE [LARGE SCALE GENOMIC DNA]</scope>
    <source>
        <strain evidence="2 3">CBS 27337</strain>
    </source>
</reference>
<dbReference type="PANTHER" id="PTHR43328">
    <property type="entry name" value="ACETYLTRANSFERASE-RELATED"/>
    <property type="match status" value="1"/>
</dbReference>
<dbReference type="PANTHER" id="PTHR43328:SF1">
    <property type="entry name" value="N-ACETYLTRANSFERASE DOMAIN-CONTAINING PROTEIN"/>
    <property type="match status" value="1"/>
</dbReference>
<organism evidence="2 3">
    <name type="scientific">Phialophora macrospora</name>
    <dbReference type="NCBI Taxonomy" id="1851006"/>
    <lineage>
        <taxon>Eukaryota</taxon>
        <taxon>Fungi</taxon>
        <taxon>Dikarya</taxon>
        <taxon>Ascomycota</taxon>
        <taxon>Pezizomycotina</taxon>
        <taxon>Eurotiomycetes</taxon>
        <taxon>Chaetothyriomycetidae</taxon>
        <taxon>Chaetothyriales</taxon>
        <taxon>Herpotrichiellaceae</taxon>
        <taxon>Phialophora</taxon>
    </lineage>
</organism>
<dbReference type="Pfam" id="PF13302">
    <property type="entry name" value="Acetyltransf_3"/>
    <property type="match status" value="1"/>
</dbReference>
<evidence type="ECO:0000313" key="3">
    <source>
        <dbReference type="Proteomes" id="UP000054266"/>
    </source>
</evidence>
<protein>
    <recommendedName>
        <fullName evidence="1">N-acetyltransferase domain-containing protein</fullName>
    </recommendedName>
</protein>